<evidence type="ECO:0000259" key="1">
    <source>
        <dbReference type="Pfam" id="PF07007"/>
    </source>
</evidence>
<organism evidence="2 3">
    <name type="scientific">Acinetobacter calcoaceticus</name>
    <dbReference type="NCBI Taxonomy" id="471"/>
    <lineage>
        <taxon>Bacteria</taxon>
        <taxon>Pseudomonadati</taxon>
        <taxon>Pseudomonadota</taxon>
        <taxon>Gammaproteobacteria</taxon>
        <taxon>Moraxellales</taxon>
        <taxon>Moraxellaceae</taxon>
        <taxon>Acinetobacter</taxon>
        <taxon>Acinetobacter calcoaceticus/baumannii complex</taxon>
    </lineage>
</organism>
<evidence type="ECO:0000313" key="2">
    <source>
        <dbReference type="EMBL" id="TCM62821.1"/>
    </source>
</evidence>
<evidence type="ECO:0000313" key="3">
    <source>
        <dbReference type="Proteomes" id="UP000294963"/>
    </source>
</evidence>
<gene>
    <name evidence="2" type="ORF">EC844_12367</name>
</gene>
<protein>
    <submittedName>
        <fullName evidence="2">Uncharacterized protein DUF1311</fullName>
    </submittedName>
</protein>
<dbReference type="InterPro" id="IPR009739">
    <property type="entry name" value="LprI-like_N"/>
</dbReference>
<dbReference type="PROSITE" id="PS51257">
    <property type="entry name" value="PROKAR_LIPOPROTEIN"/>
    <property type="match status" value="1"/>
</dbReference>
<name>A0A4R1XIM0_ACICA</name>
<dbReference type="Pfam" id="PF07007">
    <property type="entry name" value="LprI"/>
    <property type="match status" value="1"/>
</dbReference>
<comment type="caution">
    <text evidence="2">The sequence shown here is derived from an EMBL/GenBank/DDBJ whole genome shotgun (WGS) entry which is preliminary data.</text>
</comment>
<reference evidence="2 3" key="1">
    <citation type="submission" date="2019-03" db="EMBL/GenBank/DDBJ databases">
        <title>Genomic analyses of the natural microbiome of Caenorhabditis elegans.</title>
        <authorList>
            <person name="Samuel B."/>
        </authorList>
    </citation>
    <scope>NUCLEOTIDE SEQUENCE [LARGE SCALE GENOMIC DNA]</scope>
    <source>
        <strain evidence="2 3">JUb89</strain>
    </source>
</reference>
<proteinExistence type="predicted"/>
<feature type="domain" description="Lysozyme inhibitor LprI-like N-terminal" evidence="1">
    <location>
        <begin position="212"/>
        <end position="291"/>
    </location>
</feature>
<accession>A0A4R1XIM0</accession>
<dbReference type="Proteomes" id="UP000294963">
    <property type="component" value="Unassembled WGS sequence"/>
</dbReference>
<keyword evidence="3" id="KW-1185">Reference proteome</keyword>
<sequence>MKFKLLALISCTLMMTGCDKVKSLAGKDVKCDDETTKTIVVEAFNKSLSEAADERVKELVETENIALDRAKLRAVMQQITFNVTNVRTNNSDPNSKKEYCATEFVVKLPDQMVKDANAARKLYDETDVAQAAILTDISLVANELKKELEYFVQPTDDKKTVYVQLENADVLTSFVRNVAVDSLLKTARQNSIDAANQEEMKRVADENATAQAYQSVLIAEAKSNLDKANVNINLVWNATTKDVRNQLIDEQKIWLKKRELECKLNSTETDNPEVARLNCEASMTAQRTQELRQKIYYLE</sequence>
<dbReference type="AlphaFoldDB" id="A0A4R1XIM0"/>
<dbReference type="EMBL" id="SLVJ01000023">
    <property type="protein sequence ID" value="TCM62821.1"/>
    <property type="molecule type" value="Genomic_DNA"/>
</dbReference>
<dbReference type="Gene3D" id="1.20.1270.180">
    <property type="match status" value="1"/>
</dbReference>